<evidence type="ECO:0000313" key="3">
    <source>
        <dbReference type="Proteomes" id="UP000324260"/>
    </source>
</evidence>
<name>A0A5D9D9M1_HALER</name>
<dbReference type="EMBL" id="VTPU01000004">
    <property type="protein sequence ID" value="TZG40446.1"/>
    <property type="molecule type" value="Genomic_DNA"/>
</dbReference>
<keyword evidence="3" id="KW-1185">Reference proteome</keyword>
<dbReference type="Pfam" id="PF07007">
    <property type="entry name" value="LprI"/>
    <property type="match status" value="1"/>
</dbReference>
<feature type="domain" description="Lysozyme inhibitor LprI-like N-terminal" evidence="1">
    <location>
        <begin position="2"/>
        <end position="40"/>
    </location>
</feature>
<dbReference type="Gene3D" id="1.20.1270.180">
    <property type="match status" value="1"/>
</dbReference>
<gene>
    <name evidence="2" type="ORF">FZZ93_05220</name>
</gene>
<evidence type="ECO:0000259" key="1">
    <source>
        <dbReference type="Pfam" id="PF07007"/>
    </source>
</evidence>
<reference evidence="2 3" key="1">
    <citation type="submission" date="2019-08" db="EMBL/GenBank/DDBJ databases">
        <title>Draft Genome Sequence of Halomonas eurihalina Isolated from Preserved Hide-surface.</title>
        <authorList>
            <person name="Hussain S.A."/>
            <person name="Xu A."/>
            <person name="Sarker M."/>
            <person name="Sommers C."/>
        </authorList>
    </citation>
    <scope>NUCLEOTIDE SEQUENCE [LARGE SCALE GENOMIC DNA]</scope>
    <source>
        <strain evidence="2 3">MS1</strain>
    </source>
</reference>
<dbReference type="AlphaFoldDB" id="A0A5D9D9M1"/>
<dbReference type="Proteomes" id="UP000324260">
    <property type="component" value="Unassembled WGS sequence"/>
</dbReference>
<protein>
    <submittedName>
        <fullName evidence="2">DUF1311 domain-containing protein</fullName>
    </submittedName>
</protein>
<proteinExistence type="predicted"/>
<evidence type="ECO:0000313" key="2">
    <source>
        <dbReference type="EMBL" id="TZG40446.1"/>
    </source>
</evidence>
<sequence>MWLEYRDANCRFYATAGGTLARVAANQCMLRETAERADELEVSDE</sequence>
<comment type="caution">
    <text evidence="2">The sequence shown here is derived from an EMBL/GenBank/DDBJ whole genome shotgun (WGS) entry which is preliminary data.</text>
</comment>
<accession>A0A5D9D9M1</accession>
<dbReference type="RefSeq" id="WP_149321277.1">
    <property type="nucleotide sequence ID" value="NZ_JARWAH010000003.1"/>
</dbReference>
<organism evidence="2 3">
    <name type="scientific">Halomonas eurihalina</name>
    <dbReference type="NCBI Taxonomy" id="42566"/>
    <lineage>
        <taxon>Bacteria</taxon>
        <taxon>Pseudomonadati</taxon>
        <taxon>Pseudomonadota</taxon>
        <taxon>Gammaproteobacteria</taxon>
        <taxon>Oceanospirillales</taxon>
        <taxon>Halomonadaceae</taxon>
        <taxon>Halomonas</taxon>
    </lineage>
</organism>
<dbReference type="OrthoDB" id="7340239at2"/>
<dbReference type="InterPro" id="IPR009739">
    <property type="entry name" value="LprI-like_N"/>
</dbReference>